<reference evidence="3 4" key="1">
    <citation type="submission" date="2018-03" db="EMBL/GenBank/DDBJ databases">
        <title>Candida pseudohaemulonii genome assembly and annotation.</title>
        <authorList>
            <person name="Munoz J.F."/>
            <person name="Gade L.G."/>
            <person name="Chow N.A."/>
            <person name="Litvintseva A.P."/>
            <person name="Loparev V.N."/>
            <person name="Cuomo C.A."/>
        </authorList>
    </citation>
    <scope>NUCLEOTIDE SEQUENCE [LARGE SCALE GENOMIC DNA]</scope>
    <source>
        <strain evidence="3 4">B12108</strain>
    </source>
</reference>
<dbReference type="RefSeq" id="XP_024713612.1">
    <property type="nucleotide sequence ID" value="XM_024858206.1"/>
</dbReference>
<accession>A0A2P7YQP1</accession>
<comment type="caution">
    <text evidence="3">The sequence shown here is derived from an EMBL/GenBank/DDBJ whole genome shotgun (WGS) entry which is preliminary data.</text>
</comment>
<evidence type="ECO:0000313" key="4">
    <source>
        <dbReference type="Proteomes" id="UP000241107"/>
    </source>
</evidence>
<evidence type="ECO:0000256" key="1">
    <source>
        <dbReference type="SAM" id="Coils"/>
    </source>
</evidence>
<name>A0A2P7YQP1_9ASCO</name>
<dbReference type="GeneID" id="36566235"/>
<dbReference type="OrthoDB" id="4082095at2759"/>
<keyword evidence="4" id="KW-1185">Reference proteome</keyword>
<evidence type="ECO:0000313" key="3">
    <source>
        <dbReference type="EMBL" id="PSK38287.1"/>
    </source>
</evidence>
<organism evidence="3 4">
    <name type="scientific">Candidozyma pseudohaemuli</name>
    <dbReference type="NCBI Taxonomy" id="418784"/>
    <lineage>
        <taxon>Eukaryota</taxon>
        <taxon>Fungi</taxon>
        <taxon>Dikarya</taxon>
        <taxon>Ascomycota</taxon>
        <taxon>Saccharomycotina</taxon>
        <taxon>Pichiomycetes</taxon>
        <taxon>Metschnikowiaceae</taxon>
        <taxon>Candidozyma</taxon>
    </lineage>
</organism>
<dbReference type="AlphaFoldDB" id="A0A2P7YQP1"/>
<keyword evidence="1" id="KW-0175">Coiled coil</keyword>
<evidence type="ECO:0000256" key="2">
    <source>
        <dbReference type="SAM" id="MobiDB-lite"/>
    </source>
</evidence>
<dbReference type="EMBL" id="PYFQ01000006">
    <property type="protein sequence ID" value="PSK38287.1"/>
    <property type="molecule type" value="Genomic_DNA"/>
</dbReference>
<dbReference type="Proteomes" id="UP000241107">
    <property type="component" value="Unassembled WGS sequence"/>
</dbReference>
<dbReference type="VEuPathDB" id="FungiDB:C7M61_002846"/>
<feature type="coiled-coil region" evidence="1">
    <location>
        <begin position="58"/>
        <end position="99"/>
    </location>
</feature>
<sequence length="503" mass="57688">MSSSEEILSGTDDDDILEAIRPSGSKPIKRPSPKPIVEKPDDDEISIPAIFLTQGAKNTSLLKKAKEISKHIEEEKEKTERQQEELERIRKEALAELNENGLALNYTYKTGHSLIEAYVQSHYANHYSLRTHRHFYFFGDCYRLNLGGVSDEKARVLETLAFCLDEGMFPAYSRSLKAMGISSMEIAVYFVDTCVDETVLEGVFRFLQQYDERGGGLDLMEHVSGTKASYELPLKMQHFNNTVRLSLLRAALLFEACDASSHTETYLLNFVLASSDFYANKRERNSLLEFIIKPVFSRVVLLDLGLQLWDTLMKLQLHFFNKKPDSSKLKHYELIFNFLNNLQTAFRHEDGETIALYLLLRGFLQDSQTLPTKTSNDKITIDEISQVLNDSLPNLSSSDHAAQANPIYSYVYKTRICTKLLTELLYSDTNKKPFLNLHIQLQTLKDRLQQDMSHWLFLSNDIPYKTDVSAALSEAYHTLDHFSTVLNKNILLIQKDIFYEDPN</sequence>
<proteinExistence type="predicted"/>
<gene>
    <name evidence="3" type="ORF">C7M61_002846</name>
</gene>
<protein>
    <submittedName>
        <fullName evidence="3">Uncharacterized protein</fullName>
    </submittedName>
</protein>
<feature type="region of interest" description="Disordered" evidence="2">
    <location>
        <begin position="1"/>
        <end position="41"/>
    </location>
</feature>